<evidence type="ECO:0000256" key="1">
    <source>
        <dbReference type="SAM" id="MobiDB-lite"/>
    </source>
</evidence>
<organism evidence="2 3">
    <name type="scientific">Ancylostoma ceylanicum</name>
    <dbReference type="NCBI Taxonomy" id="53326"/>
    <lineage>
        <taxon>Eukaryota</taxon>
        <taxon>Metazoa</taxon>
        <taxon>Ecdysozoa</taxon>
        <taxon>Nematoda</taxon>
        <taxon>Chromadorea</taxon>
        <taxon>Rhabditida</taxon>
        <taxon>Rhabditina</taxon>
        <taxon>Rhabditomorpha</taxon>
        <taxon>Strongyloidea</taxon>
        <taxon>Ancylostomatidae</taxon>
        <taxon>Ancylostomatinae</taxon>
        <taxon>Ancylostoma</taxon>
    </lineage>
</organism>
<keyword evidence="3" id="KW-1185">Reference proteome</keyword>
<feature type="compositionally biased region" description="Polar residues" evidence="1">
    <location>
        <begin position="46"/>
        <end position="60"/>
    </location>
</feature>
<dbReference type="Proteomes" id="UP000024635">
    <property type="component" value="Unassembled WGS sequence"/>
</dbReference>
<reference evidence="3" key="1">
    <citation type="journal article" date="2015" name="Nat. Genet.">
        <title>The genome and transcriptome of the zoonotic hookworm Ancylostoma ceylanicum identify infection-specific gene families.</title>
        <authorList>
            <person name="Schwarz E.M."/>
            <person name="Hu Y."/>
            <person name="Antoshechkin I."/>
            <person name="Miller M.M."/>
            <person name="Sternberg P.W."/>
            <person name="Aroian R.V."/>
        </authorList>
    </citation>
    <scope>NUCLEOTIDE SEQUENCE</scope>
    <source>
        <strain evidence="3">HY135</strain>
    </source>
</reference>
<evidence type="ECO:0000313" key="3">
    <source>
        <dbReference type="Proteomes" id="UP000024635"/>
    </source>
</evidence>
<sequence>MKNVIVPPDVCTHRILLASLQERGPTYCSTRMDSPLGPRGRKDLESNGSDPGARSTSEDWLSEYLNTPQLHMHLLESKYLSSSENFFGENTTDEDLREQRTISNKEEYFKLRAPKWITQHILQKDVNHIPIICRPS</sequence>
<dbReference type="AlphaFoldDB" id="A0A016T2A5"/>
<name>A0A016T2A5_9BILA</name>
<accession>A0A016T2A5</accession>
<dbReference type="EMBL" id="JARK01001483">
    <property type="protein sequence ID" value="EYB96709.1"/>
    <property type="molecule type" value="Genomic_DNA"/>
</dbReference>
<feature type="region of interest" description="Disordered" evidence="1">
    <location>
        <begin position="27"/>
        <end position="60"/>
    </location>
</feature>
<protein>
    <submittedName>
        <fullName evidence="2">Uncharacterized protein</fullName>
    </submittedName>
</protein>
<evidence type="ECO:0000313" key="2">
    <source>
        <dbReference type="EMBL" id="EYB96709.1"/>
    </source>
</evidence>
<proteinExistence type="predicted"/>
<comment type="caution">
    <text evidence="2">The sequence shown here is derived from an EMBL/GenBank/DDBJ whole genome shotgun (WGS) entry which is preliminary data.</text>
</comment>
<gene>
    <name evidence="2" type="primary">Acey_s0147.g2568</name>
    <name evidence="2" type="ORF">Y032_0147g2568</name>
</gene>